<comment type="caution">
    <text evidence="2">The sequence shown here is derived from an EMBL/GenBank/DDBJ whole genome shotgun (WGS) entry which is preliminary data.</text>
</comment>
<sequence>MPQPRKSQISLIDTPYYHCISRCVRRAFLCGVDEKTGMSYEHRRQWVEDRLLFLTQVFAIDVCAFSVMSNHTHIVLFVDEETNNAWTTDEVLTRWHKLFKGTLLTQKYLSFINAQSSNPPTSIKSTDFNESELLTIERTAQVYRQRLMNISWFMRVLNEGIAREANKEDECTGHFWEGRFKSQALLDEAALLSCMAYVDLNPVRAKAASTPETSDFTSIKQRIQYALNKKQPNRLMPFVGDTGKEPLKGVPFELKDYLELVDITGKCIREDKAGHISENLPNILSRLNINEDNWLIITKQFTKVFHGAVGHEHVLQNFSDNQQRKRRPNVSSCKRLLA</sequence>
<evidence type="ECO:0000313" key="2">
    <source>
        <dbReference type="EMBL" id="PQJ52694.1"/>
    </source>
</evidence>
<proteinExistence type="predicted"/>
<dbReference type="GO" id="GO:0004803">
    <property type="term" value="F:transposase activity"/>
    <property type="evidence" value="ECO:0007669"/>
    <property type="project" value="InterPro"/>
</dbReference>
<dbReference type="InterPro" id="IPR002686">
    <property type="entry name" value="Transposase_17"/>
</dbReference>
<dbReference type="AlphaFoldDB" id="A0A2S7URS5"/>
<protein>
    <submittedName>
        <fullName evidence="2">Transposase</fullName>
    </submittedName>
</protein>
<dbReference type="RefSeq" id="WP_105051160.1">
    <property type="nucleotide sequence ID" value="NZ_BMYG01000004.1"/>
</dbReference>
<accession>A0A2S7URS5</accession>
<dbReference type="PANTHER" id="PTHR34322:SF2">
    <property type="entry name" value="TRANSPOSASE IS200-LIKE DOMAIN-CONTAINING PROTEIN"/>
    <property type="match status" value="1"/>
</dbReference>
<organism evidence="2 3">
    <name type="scientific">Psychrosphaera saromensis</name>
    <dbReference type="NCBI Taxonomy" id="716813"/>
    <lineage>
        <taxon>Bacteria</taxon>
        <taxon>Pseudomonadati</taxon>
        <taxon>Pseudomonadota</taxon>
        <taxon>Gammaproteobacteria</taxon>
        <taxon>Alteromonadales</taxon>
        <taxon>Pseudoalteromonadaceae</taxon>
        <taxon>Psychrosphaera</taxon>
    </lineage>
</organism>
<dbReference type="PANTHER" id="PTHR34322">
    <property type="entry name" value="TRANSPOSASE, Y1_TNP DOMAIN-CONTAINING"/>
    <property type="match status" value="1"/>
</dbReference>
<evidence type="ECO:0000259" key="1">
    <source>
        <dbReference type="SMART" id="SM01321"/>
    </source>
</evidence>
<dbReference type="SUPFAM" id="SSF143422">
    <property type="entry name" value="Transposase IS200-like"/>
    <property type="match status" value="1"/>
</dbReference>
<dbReference type="EMBL" id="MSCH01000003">
    <property type="protein sequence ID" value="PQJ52694.1"/>
    <property type="molecule type" value="Genomic_DNA"/>
</dbReference>
<dbReference type="GO" id="GO:0003677">
    <property type="term" value="F:DNA binding"/>
    <property type="evidence" value="ECO:0007669"/>
    <property type="project" value="InterPro"/>
</dbReference>
<evidence type="ECO:0000313" key="3">
    <source>
        <dbReference type="Proteomes" id="UP000239007"/>
    </source>
</evidence>
<dbReference type="GO" id="GO:0006313">
    <property type="term" value="P:DNA transposition"/>
    <property type="evidence" value="ECO:0007669"/>
    <property type="project" value="InterPro"/>
</dbReference>
<dbReference type="SMART" id="SM01321">
    <property type="entry name" value="Y1_Tnp"/>
    <property type="match status" value="1"/>
</dbReference>
<dbReference type="InterPro" id="IPR036515">
    <property type="entry name" value="Transposase_17_sf"/>
</dbReference>
<dbReference type="Proteomes" id="UP000239007">
    <property type="component" value="Unassembled WGS sequence"/>
</dbReference>
<dbReference type="Gene3D" id="3.30.70.1290">
    <property type="entry name" value="Transposase IS200-like"/>
    <property type="match status" value="1"/>
</dbReference>
<dbReference type="OrthoDB" id="9814067at2"/>
<keyword evidence="3" id="KW-1185">Reference proteome</keyword>
<name>A0A2S7URS5_9GAMM</name>
<feature type="domain" description="Transposase IS200-like" evidence="1">
    <location>
        <begin position="12"/>
        <end position="201"/>
    </location>
</feature>
<gene>
    <name evidence="2" type="ORF">BTO11_02850</name>
</gene>
<reference evidence="2 3" key="1">
    <citation type="submission" date="2016-12" db="EMBL/GenBank/DDBJ databases">
        <title>Diversity of luminous bacteria.</title>
        <authorList>
            <person name="Yoshizawa S."/>
            <person name="Kogure K."/>
        </authorList>
    </citation>
    <scope>NUCLEOTIDE SEQUENCE [LARGE SCALE GENOMIC DNA]</scope>
    <source>
        <strain evidence="2 3">SA4-48</strain>
    </source>
</reference>